<dbReference type="Pfam" id="PF12836">
    <property type="entry name" value="HHH_3"/>
    <property type="match status" value="1"/>
</dbReference>
<dbReference type="PANTHER" id="PTHR21180:SF32">
    <property type="entry name" value="ENDONUCLEASE_EXONUCLEASE_PHOSPHATASE FAMILY DOMAIN-CONTAINING PROTEIN 1"/>
    <property type="match status" value="1"/>
</dbReference>
<dbReference type="SUPFAM" id="SSF47781">
    <property type="entry name" value="RuvA domain 2-like"/>
    <property type="match status" value="1"/>
</dbReference>
<protein>
    <recommendedName>
        <fullName evidence="3">Helix-hairpin-helix DNA-binding motif class 1 domain-containing protein</fullName>
    </recommendedName>
</protein>
<feature type="domain" description="Helix-hairpin-helix DNA-binding motif class 1" evidence="3">
    <location>
        <begin position="262"/>
        <end position="281"/>
    </location>
</feature>
<keyword evidence="2" id="KW-1133">Transmembrane helix</keyword>
<dbReference type="InterPro" id="IPR019554">
    <property type="entry name" value="Soluble_ligand-bd"/>
</dbReference>
<dbReference type="STRING" id="435830.HMPREF0045_00184"/>
<dbReference type="PANTHER" id="PTHR21180">
    <property type="entry name" value="ENDONUCLEASE/EXONUCLEASE/PHOSPHATASE FAMILY DOMAIN-CONTAINING PROTEIN 1"/>
    <property type="match status" value="1"/>
</dbReference>
<name>G9PCQ5_9ACTO</name>
<evidence type="ECO:0000313" key="4">
    <source>
        <dbReference type="EMBL" id="EHM89519.1"/>
    </source>
</evidence>
<dbReference type="Gene3D" id="1.10.150.280">
    <property type="entry name" value="AF1531-like domain"/>
    <property type="match status" value="1"/>
</dbReference>
<feature type="domain" description="Helix-hairpin-helix DNA-binding motif class 1" evidence="3">
    <location>
        <begin position="232"/>
        <end position="251"/>
    </location>
</feature>
<accession>G9PCQ5</accession>
<sequence length="284" mass="27997">MQDFIRVAYSGDHEQVERPYRVAMGAKAALWGGITLIALGLLIAAWQLFITSSEPSRAQTGAKTATSHAQSLGTARSASAASAQASARSPALGPGGGVTSPTSSGGATASASGGSAAGGDGAAGSGQIVVDVDGAVAHPGLYKLPPGSRVQAALAAAGGLSPQADAHRINRAAKLHDGQKLYVLSQGESAPPLAASNGQGCEGQSCTSADGADAGSDAEGQGLVNINTANATQLTQLPGIGPAIAQKIIDYRTANGPFTSVDDLTKVPGIGAAKLAQIKSHARV</sequence>
<evidence type="ECO:0000256" key="1">
    <source>
        <dbReference type="SAM" id="MobiDB-lite"/>
    </source>
</evidence>
<organism evidence="4 5">
    <name type="scientific">Actinomyces graevenitzii C83</name>
    <dbReference type="NCBI Taxonomy" id="435830"/>
    <lineage>
        <taxon>Bacteria</taxon>
        <taxon>Bacillati</taxon>
        <taxon>Actinomycetota</taxon>
        <taxon>Actinomycetes</taxon>
        <taxon>Actinomycetales</taxon>
        <taxon>Actinomycetaceae</taxon>
        <taxon>Actinomyces</taxon>
    </lineage>
</organism>
<dbReference type="GO" id="GO:0003677">
    <property type="term" value="F:DNA binding"/>
    <property type="evidence" value="ECO:0007669"/>
    <property type="project" value="InterPro"/>
</dbReference>
<reference evidence="4 5" key="1">
    <citation type="submission" date="2011-10" db="EMBL/GenBank/DDBJ databases">
        <title>The Genome Sequence of Actinomyces graevenitzii C83.</title>
        <authorList>
            <consortium name="The Broad Institute Genome Sequencing Platform"/>
            <consortium name="The Broad Institute Genome Sequencing Center for Infectious Disease"/>
            <person name="Earl A."/>
            <person name="Ward D."/>
            <person name="Feldgarden M."/>
            <person name="Gevers D."/>
            <person name="Sibley C.D."/>
            <person name="Field T.R."/>
            <person name="Grinwis M."/>
            <person name="Eshaghurshan C.S."/>
            <person name="Surette M.G."/>
            <person name="Young S.K."/>
            <person name="Zeng Q."/>
            <person name="Gargeya S."/>
            <person name="Fitzgerald M."/>
            <person name="Haas B."/>
            <person name="Abouelleil A."/>
            <person name="Alvarado L."/>
            <person name="Arachchi H.M."/>
            <person name="Berlin A."/>
            <person name="Brown A."/>
            <person name="Chapman S.B."/>
            <person name="Chen Z."/>
            <person name="Dunbar C."/>
            <person name="Freedman E."/>
            <person name="Gearin G."/>
            <person name="Goldberg J."/>
            <person name="Griggs A."/>
            <person name="Gujja S."/>
            <person name="Heiman D."/>
            <person name="Howarth C."/>
            <person name="Larson L."/>
            <person name="Lui A."/>
            <person name="MacDonald P.J.P."/>
            <person name="Montmayeur A."/>
            <person name="Murphy C."/>
            <person name="Neiman D."/>
            <person name="Pearson M."/>
            <person name="Priest M."/>
            <person name="Roberts A."/>
            <person name="Saif S."/>
            <person name="Shea T."/>
            <person name="Shenoy N."/>
            <person name="Sisk P."/>
            <person name="Stolte C."/>
            <person name="Sykes S."/>
            <person name="Wortman J."/>
            <person name="Nusbaum C."/>
            <person name="Birren B."/>
        </authorList>
    </citation>
    <scope>NUCLEOTIDE SEQUENCE [LARGE SCALE GENOMIC DNA]</scope>
    <source>
        <strain evidence="4 5">C83</strain>
    </source>
</reference>
<dbReference type="HOGENOM" id="CLU_052011_0_2_11"/>
<dbReference type="eggNOG" id="COG1555">
    <property type="taxonomic scope" value="Bacteria"/>
</dbReference>
<dbReference type="Gene3D" id="3.10.560.10">
    <property type="entry name" value="Outer membrane lipoprotein wza domain like"/>
    <property type="match status" value="1"/>
</dbReference>
<dbReference type="GO" id="GO:0006281">
    <property type="term" value="P:DNA repair"/>
    <property type="evidence" value="ECO:0007669"/>
    <property type="project" value="InterPro"/>
</dbReference>
<dbReference type="NCBIfam" id="TIGR00426">
    <property type="entry name" value="competence protein ComEA helix-hairpin-helix repeat region"/>
    <property type="match status" value="1"/>
</dbReference>
<feature type="compositionally biased region" description="Polar residues" evidence="1">
    <location>
        <begin position="60"/>
        <end position="74"/>
    </location>
</feature>
<dbReference type="PATRIC" id="fig|435830.3.peg.171"/>
<evidence type="ECO:0000313" key="5">
    <source>
        <dbReference type="Proteomes" id="UP000003822"/>
    </source>
</evidence>
<dbReference type="Proteomes" id="UP000003822">
    <property type="component" value="Unassembled WGS sequence"/>
</dbReference>
<keyword evidence="2" id="KW-0472">Membrane</keyword>
<dbReference type="Pfam" id="PF10531">
    <property type="entry name" value="SLBB"/>
    <property type="match status" value="1"/>
</dbReference>
<dbReference type="EMBL" id="ACRN01000001">
    <property type="protein sequence ID" value="EHM89519.1"/>
    <property type="molecule type" value="Genomic_DNA"/>
</dbReference>
<dbReference type="InterPro" id="IPR003583">
    <property type="entry name" value="Hlx-hairpin-Hlx_DNA-bd_motif"/>
</dbReference>
<evidence type="ECO:0000259" key="3">
    <source>
        <dbReference type="SMART" id="SM00278"/>
    </source>
</evidence>
<feature type="compositionally biased region" description="Low complexity" evidence="1">
    <location>
        <begin position="75"/>
        <end position="91"/>
    </location>
</feature>
<dbReference type="AlphaFoldDB" id="G9PCQ5"/>
<keyword evidence="2" id="KW-0812">Transmembrane</keyword>
<dbReference type="InterPro" id="IPR010994">
    <property type="entry name" value="RuvA_2-like"/>
</dbReference>
<comment type="caution">
    <text evidence="4">The sequence shown here is derived from an EMBL/GenBank/DDBJ whole genome shotgun (WGS) entry which is preliminary data.</text>
</comment>
<dbReference type="GO" id="GO:0015628">
    <property type="term" value="P:protein secretion by the type II secretion system"/>
    <property type="evidence" value="ECO:0007669"/>
    <property type="project" value="TreeGrafter"/>
</dbReference>
<gene>
    <name evidence="4" type="ORF">HMPREF0045_00184</name>
</gene>
<evidence type="ECO:0000256" key="2">
    <source>
        <dbReference type="SAM" id="Phobius"/>
    </source>
</evidence>
<dbReference type="RefSeq" id="WP_005984630.1">
    <property type="nucleotide sequence ID" value="NZ_JH470338.1"/>
</dbReference>
<keyword evidence="5" id="KW-1185">Reference proteome</keyword>
<proteinExistence type="predicted"/>
<dbReference type="GO" id="GO:0015627">
    <property type="term" value="C:type II protein secretion system complex"/>
    <property type="evidence" value="ECO:0007669"/>
    <property type="project" value="TreeGrafter"/>
</dbReference>
<dbReference type="SMART" id="SM00278">
    <property type="entry name" value="HhH1"/>
    <property type="match status" value="2"/>
</dbReference>
<dbReference type="InterPro" id="IPR051675">
    <property type="entry name" value="Endo/Exo/Phosphatase_dom_1"/>
</dbReference>
<feature type="transmembrane region" description="Helical" evidence="2">
    <location>
        <begin position="28"/>
        <end position="49"/>
    </location>
</feature>
<feature type="region of interest" description="Disordered" evidence="1">
    <location>
        <begin position="60"/>
        <end position="123"/>
    </location>
</feature>
<dbReference type="InterPro" id="IPR004509">
    <property type="entry name" value="Competence_ComEA_HhH"/>
</dbReference>
<feature type="compositionally biased region" description="Low complexity" evidence="1">
    <location>
        <begin position="99"/>
        <end position="114"/>
    </location>
</feature>